<evidence type="ECO:0000259" key="2">
    <source>
        <dbReference type="Pfam" id="PF01551"/>
    </source>
</evidence>
<keyword evidence="1" id="KW-0175">Coiled coil</keyword>
<proteinExistence type="predicted"/>
<feature type="coiled-coil region" evidence="1">
    <location>
        <begin position="24"/>
        <end position="100"/>
    </location>
</feature>
<dbReference type="Proteomes" id="UP000176800">
    <property type="component" value="Unassembled WGS sequence"/>
</dbReference>
<dbReference type="InterPro" id="IPR011055">
    <property type="entry name" value="Dup_hybrid_motif"/>
</dbReference>
<feature type="domain" description="M23ase beta-sheet core" evidence="2">
    <location>
        <begin position="295"/>
        <end position="394"/>
    </location>
</feature>
<dbReference type="PANTHER" id="PTHR21666:SF270">
    <property type="entry name" value="MUREIN HYDROLASE ACTIVATOR ENVC"/>
    <property type="match status" value="1"/>
</dbReference>
<dbReference type="GO" id="GO:0004222">
    <property type="term" value="F:metalloendopeptidase activity"/>
    <property type="evidence" value="ECO:0007669"/>
    <property type="project" value="TreeGrafter"/>
</dbReference>
<dbReference type="Gene3D" id="2.70.70.10">
    <property type="entry name" value="Glucose Permease (Domain IIA)"/>
    <property type="match status" value="1"/>
</dbReference>
<dbReference type="AlphaFoldDB" id="A0A1G2U300"/>
<reference evidence="3 4" key="1">
    <citation type="journal article" date="2016" name="Nat. Commun.">
        <title>Thousands of microbial genomes shed light on interconnected biogeochemical processes in an aquifer system.</title>
        <authorList>
            <person name="Anantharaman K."/>
            <person name="Brown C.T."/>
            <person name="Hug L.A."/>
            <person name="Sharon I."/>
            <person name="Castelle C.J."/>
            <person name="Probst A.J."/>
            <person name="Thomas B.C."/>
            <person name="Singh A."/>
            <person name="Wilkins M.J."/>
            <person name="Karaoz U."/>
            <person name="Brodie E.L."/>
            <person name="Williams K.H."/>
            <person name="Hubbard S.S."/>
            <person name="Banfield J.F."/>
        </authorList>
    </citation>
    <scope>NUCLEOTIDE SEQUENCE [LARGE SCALE GENOMIC DNA]</scope>
</reference>
<sequence length="433" mass="48746">MRKLIQSILILLVLATFGLFFGVNGAQALSIEELERKIEETRKEKEKLEEENRKLEVQIDETNKQAQTLENAVKSLDTTRKKLQNDIKVTETKINNTQLVIEKLGIEIGDTEKSISYDKEAIAESIRNLEQDEKQSLLETMLQYKNINDFWDTIETLKRFQTSIRHNIDSLRTLKKDLEEKKTNNEEKEGELVYYKEDLSDKKVVVEQNKKAKNTLLSETKSKEAEYKELLQKNIELGKKFESELFEFESQLQIQIDKSKLPDSGEVLSWPLDNIFLTQKFGATVEAKRLYVSGTHNGIDFRASMGTPVKSVADGVVVGMGNTDDQRGCYSYGRWLLIKHGNGLSSMYAHLSGIKVSTGNNVSRGEVIGWSGGQPGTPGAGYSTGPHLHLSIYASQGVTIQKYTQSKFCKQVAIPVAPSSAYLDPLAYLPPLP</sequence>
<accession>A0A1G2U300</accession>
<name>A0A1G2U300_9BACT</name>
<dbReference type="SUPFAM" id="SSF51261">
    <property type="entry name" value="Duplicated hybrid motif"/>
    <property type="match status" value="1"/>
</dbReference>
<comment type="caution">
    <text evidence="3">The sequence shown here is derived from an EMBL/GenBank/DDBJ whole genome shotgun (WGS) entry which is preliminary data.</text>
</comment>
<dbReference type="CDD" id="cd12797">
    <property type="entry name" value="M23_peptidase"/>
    <property type="match status" value="1"/>
</dbReference>
<evidence type="ECO:0000313" key="4">
    <source>
        <dbReference type="Proteomes" id="UP000176800"/>
    </source>
</evidence>
<dbReference type="Gene3D" id="6.10.250.3150">
    <property type="match status" value="1"/>
</dbReference>
<feature type="coiled-coil region" evidence="1">
    <location>
        <begin position="168"/>
        <end position="233"/>
    </location>
</feature>
<dbReference type="InterPro" id="IPR016047">
    <property type="entry name" value="M23ase_b-sheet_dom"/>
</dbReference>
<organism evidence="3 4">
    <name type="scientific">Candidatus Zambryskibacteria bacterium RIFCSPLOWO2_01_FULL_45_21</name>
    <dbReference type="NCBI Taxonomy" id="1802761"/>
    <lineage>
        <taxon>Bacteria</taxon>
        <taxon>Candidatus Zambryskiibacteriota</taxon>
    </lineage>
</organism>
<dbReference type="PANTHER" id="PTHR21666">
    <property type="entry name" value="PEPTIDASE-RELATED"/>
    <property type="match status" value="1"/>
</dbReference>
<gene>
    <name evidence="3" type="ORF">A3B14_00995</name>
</gene>
<evidence type="ECO:0000256" key="1">
    <source>
        <dbReference type="SAM" id="Coils"/>
    </source>
</evidence>
<protein>
    <recommendedName>
        <fullName evidence="2">M23ase beta-sheet core domain-containing protein</fullName>
    </recommendedName>
</protein>
<evidence type="ECO:0000313" key="3">
    <source>
        <dbReference type="EMBL" id="OHB03896.1"/>
    </source>
</evidence>
<dbReference type="Pfam" id="PF01551">
    <property type="entry name" value="Peptidase_M23"/>
    <property type="match status" value="1"/>
</dbReference>
<dbReference type="EMBL" id="MHWE01000012">
    <property type="protein sequence ID" value="OHB03896.1"/>
    <property type="molecule type" value="Genomic_DNA"/>
</dbReference>
<dbReference type="InterPro" id="IPR050570">
    <property type="entry name" value="Cell_wall_metabolism_enzyme"/>
</dbReference>